<dbReference type="InterPro" id="IPR007169">
    <property type="entry name" value="RemA-like"/>
</dbReference>
<dbReference type="RefSeq" id="WP_122628409.1">
    <property type="nucleotide sequence ID" value="NZ_UPPP01000075.1"/>
</dbReference>
<sequence>MFLHLGADTVIPLKNVILINDLKAVRSKTNEEFIKNMRKQNRVSDVSEGNIKSFVVTDKNVYLSAISSLTLKKRAASLPDNEIEDDE</sequence>
<proteinExistence type="predicted"/>
<dbReference type="OrthoDB" id="9811390at2"/>
<accession>A0A498R7K5</accession>
<keyword evidence="2" id="KW-1185">Reference proteome</keyword>
<dbReference type="EMBL" id="UPPP01000075">
    <property type="protein sequence ID" value="VBB07474.1"/>
    <property type="molecule type" value="Genomic_DNA"/>
</dbReference>
<gene>
    <name evidence="1" type="ORF">LUCI_2723</name>
</gene>
<dbReference type="Pfam" id="PF04025">
    <property type="entry name" value="RemA-like"/>
    <property type="match status" value="1"/>
</dbReference>
<protein>
    <recommendedName>
        <fullName evidence="3">DUF370 domain-containing protein</fullName>
    </recommendedName>
</protein>
<organism evidence="1 2">
    <name type="scientific">Lucifera butyrica</name>
    <dbReference type="NCBI Taxonomy" id="1351585"/>
    <lineage>
        <taxon>Bacteria</taxon>
        <taxon>Bacillati</taxon>
        <taxon>Bacillota</taxon>
        <taxon>Negativicutes</taxon>
        <taxon>Veillonellales</taxon>
        <taxon>Veillonellaceae</taxon>
        <taxon>Lucifera</taxon>
    </lineage>
</organism>
<dbReference type="NCBIfam" id="NF046065">
    <property type="entry name" value="MtxRegRemB"/>
    <property type="match status" value="1"/>
</dbReference>
<reference evidence="1 2" key="1">
    <citation type="submission" date="2018-06" db="EMBL/GenBank/DDBJ databases">
        <authorList>
            <person name="Strepis N."/>
        </authorList>
    </citation>
    <scope>NUCLEOTIDE SEQUENCE [LARGE SCALE GENOMIC DNA]</scope>
    <source>
        <strain evidence="1">LUCI</strain>
    </source>
</reference>
<evidence type="ECO:0000313" key="2">
    <source>
        <dbReference type="Proteomes" id="UP000277811"/>
    </source>
</evidence>
<dbReference type="Proteomes" id="UP000277811">
    <property type="component" value="Unassembled WGS sequence"/>
</dbReference>
<dbReference type="AlphaFoldDB" id="A0A498R7K5"/>
<evidence type="ECO:0008006" key="3">
    <source>
        <dbReference type="Google" id="ProtNLM"/>
    </source>
</evidence>
<name>A0A498R7K5_9FIRM</name>
<evidence type="ECO:0000313" key="1">
    <source>
        <dbReference type="EMBL" id="VBB07474.1"/>
    </source>
</evidence>